<evidence type="ECO:0000259" key="2">
    <source>
        <dbReference type="Pfam" id="PF24855"/>
    </source>
</evidence>
<feature type="signal peptide" evidence="1">
    <location>
        <begin position="1"/>
        <end position="25"/>
    </location>
</feature>
<dbReference type="AlphaFoldDB" id="A0A9W9HBI2"/>
<evidence type="ECO:0000256" key="1">
    <source>
        <dbReference type="SAM" id="SignalP"/>
    </source>
</evidence>
<gene>
    <name evidence="3" type="ORF">N7515_002361</name>
</gene>
<dbReference type="Pfam" id="PF24855">
    <property type="entry name" value="DUF7729"/>
    <property type="match status" value="1"/>
</dbReference>
<reference evidence="3" key="1">
    <citation type="submission" date="2022-11" db="EMBL/GenBank/DDBJ databases">
        <authorList>
            <person name="Petersen C."/>
        </authorList>
    </citation>
    <scope>NUCLEOTIDE SEQUENCE</scope>
    <source>
        <strain evidence="3">IBT 22155</strain>
    </source>
</reference>
<comment type="caution">
    <text evidence="3">The sequence shown here is derived from an EMBL/GenBank/DDBJ whole genome shotgun (WGS) entry which is preliminary data.</text>
</comment>
<protein>
    <recommendedName>
        <fullName evidence="2">DUF7729 domain-containing protein</fullName>
    </recommendedName>
</protein>
<reference evidence="3" key="2">
    <citation type="journal article" date="2023" name="IMA Fungus">
        <title>Comparative genomic study of the Penicillium genus elucidates a diverse pangenome and 15 lateral gene transfer events.</title>
        <authorList>
            <person name="Petersen C."/>
            <person name="Sorensen T."/>
            <person name="Nielsen M.R."/>
            <person name="Sondergaard T.E."/>
            <person name="Sorensen J.L."/>
            <person name="Fitzpatrick D.A."/>
            <person name="Frisvad J.C."/>
            <person name="Nielsen K.L."/>
        </authorList>
    </citation>
    <scope>NUCLEOTIDE SEQUENCE</scope>
    <source>
        <strain evidence="3">IBT 22155</strain>
    </source>
</reference>
<dbReference type="Proteomes" id="UP001149079">
    <property type="component" value="Unassembled WGS sequence"/>
</dbReference>
<evidence type="ECO:0000313" key="3">
    <source>
        <dbReference type="EMBL" id="KAJ5143574.1"/>
    </source>
</evidence>
<feature type="chain" id="PRO_5040900403" description="DUF7729 domain-containing protein" evidence="1">
    <location>
        <begin position="26"/>
        <end position="328"/>
    </location>
</feature>
<dbReference type="OrthoDB" id="2564812at2759"/>
<name>A0A9W9HBI2_9EURO</name>
<dbReference type="EMBL" id="JAPQKL010000002">
    <property type="protein sequence ID" value="KAJ5143574.1"/>
    <property type="molecule type" value="Genomic_DNA"/>
</dbReference>
<proteinExistence type="predicted"/>
<keyword evidence="4" id="KW-1185">Reference proteome</keyword>
<accession>A0A9W9HBI2</accession>
<feature type="domain" description="DUF7729" evidence="2">
    <location>
        <begin position="87"/>
        <end position="292"/>
    </location>
</feature>
<organism evidence="3 4">
    <name type="scientific">Penicillium bovifimosum</name>
    <dbReference type="NCBI Taxonomy" id="126998"/>
    <lineage>
        <taxon>Eukaryota</taxon>
        <taxon>Fungi</taxon>
        <taxon>Dikarya</taxon>
        <taxon>Ascomycota</taxon>
        <taxon>Pezizomycotina</taxon>
        <taxon>Eurotiomycetes</taxon>
        <taxon>Eurotiomycetidae</taxon>
        <taxon>Eurotiales</taxon>
        <taxon>Aspergillaceae</taxon>
        <taxon>Penicillium</taxon>
    </lineage>
</organism>
<keyword evidence="1" id="KW-0732">Signal</keyword>
<dbReference type="InterPro" id="IPR056146">
    <property type="entry name" value="DUF7729"/>
</dbReference>
<dbReference type="RefSeq" id="XP_056525218.1">
    <property type="nucleotide sequence ID" value="XM_056663105.1"/>
</dbReference>
<dbReference type="GeneID" id="81402275"/>
<dbReference type="PANTHER" id="PTHR39460:SF1">
    <property type="entry name" value="C6 TRANSCRIPTION FACTOR"/>
    <property type="match status" value="1"/>
</dbReference>
<evidence type="ECO:0000313" key="4">
    <source>
        <dbReference type="Proteomes" id="UP001149079"/>
    </source>
</evidence>
<dbReference type="PANTHER" id="PTHR39460">
    <property type="entry name" value="EXPRESSED PROTEIN"/>
    <property type="match status" value="1"/>
</dbReference>
<sequence>MSRPYHPYNLLILITIFCLLPTTWAQAQPQEPTSALIARLIDVRSTWDPSGSIFAERRSPATPTTEETITVRRRTIVTATTSTPSGMPKPFDTLAYDFADAPSCLDFFSKWRSNETIANCNAISLLLENSNAFFHTLNSAPATSRILDKSCSADVSQCASIMTDLAADLLKAENCGEDYGKDNSVVKGTYRDLVAYEATYRATCLTSPSTKDYCFVDAVSNSTSPDDYTVYFMPIGVPLSEGAAPTCNKCLKATMALFSRWAKRDGQPLASTYVPSAKIVNAHCGAGFAATNITVGSEDVMAGAGLTAPLPSLGIAAVLGLVPLMGLF</sequence>